<evidence type="ECO:0000259" key="1">
    <source>
        <dbReference type="PROSITE" id="PS51747"/>
    </source>
</evidence>
<gene>
    <name evidence="2" type="ORF">GCM10009093_27470</name>
</gene>
<name>A0ABN0YLC7_9CAUL</name>
<dbReference type="PANTHER" id="PTHR11079:SF161">
    <property type="entry name" value="CMP_DCMP-TYPE DEAMINASE DOMAIN-CONTAINING PROTEIN"/>
    <property type="match status" value="1"/>
</dbReference>
<dbReference type="EMBL" id="BAAAEJ010000010">
    <property type="protein sequence ID" value="GAA0399469.1"/>
    <property type="molecule type" value="Genomic_DNA"/>
</dbReference>
<reference evidence="2 3" key="1">
    <citation type="journal article" date="2019" name="Int. J. Syst. Evol. Microbiol.">
        <title>The Global Catalogue of Microorganisms (GCM) 10K type strain sequencing project: providing services to taxonomists for standard genome sequencing and annotation.</title>
        <authorList>
            <consortium name="The Broad Institute Genomics Platform"/>
            <consortium name="The Broad Institute Genome Sequencing Center for Infectious Disease"/>
            <person name="Wu L."/>
            <person name="Ma J."/>
        </authorList>
    </citation>
    <scope>NUCLEOTIDE SEQUENCE [LARGE SCALE GENOMIC DNA]</scope>
    <source>
        <strain evidence="2 3">JCM 13476</strain>
    </source>
</reference>
<dbReference type="Proteomes" id="UP001500791">
    <property type="component" value="Unassembled WGS sequence"/>
</dbReference>
<evidence type="ECO:0000313" key="3">
    <source>
        <dbReference type="Proteomes" id="UP001500791"/>
    </source>
</evidence>
<dbReference type="PROSITE" id="PS51747">
    <property type="entry name" value="CYT_DCMP_DEAMINASES_2"/>
    <property type="match status" value="1"/>
</dbReference>
<dbReference type="Gene3D" id="3.40.140.10">
    <property type="entry name" value="Cytidine Deaminase, domain 2"/>
    <property type="match status" value="1"/>
</dbReference>
<sequence length="152" mass="16137">MELPTDHLKWLNQAVDLAMENVRAGGRPFGAVLVRDGECIATGVNQMMALNDPSSHAEMEALRHAGMTRGSVDMSGTVLYASGQPCPMCLAAAFMTKVGAIAYVYGNADAEPFGFSSQPTYDALGVKIEAQPIPVFKVAMPERPAADLYGAE</sequence>
<dbReference type="Pfam" id="PF00383">
    <property type="entry name" value="dCMP_cyt_deam_1"/>
    <property type="match status" value="1"/>
</dbReference>
<dbReference type="InterPro" id="IPR016193">
    <property type="entry name" value="Cytidine_deaminase-like"/>
</dbReference>
<comment type="caution">
    <text evidence="2">The sequence shown here is derived from an EMBL/GenBank/DDBJ whole genome shotgun (WGS) entry which is preliminary data.</text>
</comment>
<feature type="domain" description="CMP/dCMP-type deaminase" evidence="1">
    <location>
        <begin position="5"/>
        <end position="118"/>
    </location>
</feature>
<organism evidence="2 3">
    <name type="scientific">Brevundimonas terrae</name>
    <dbReference type="NCBI Taxonomy" id="363631"/>
    <lineage>
        <taxon>Bacteria</taxon>
        <taxon>Pseudomonadati</taxon>
        <taxon>Pseudomonadota</taxon>
        <taxon>Alphaproteobacteria</taxon>
        <taxon>Caulobacterales</taxon>
        <taxon>Caulobacteraceae</taxon>
        <taxon>Brevundimonas</taxon>
    </lineage>
</organism>
<protein>
    <submittedName>
        <fullName evidence="2">Nucleoside deaminase</fullName>
    </submittedName>
</protein>
<proteinExistence type="predicted"/>
<evidence type="ECO:0000313" key="2">
    <source>
        <dbReference type="EMBL" id="GAA0399469.1"/>
    </source>
</evidence>
<dbReference type="CDD" id="cd01285">
    <property type="entry name" value="nucleoside_deaminase"/>
    <property type="match status" value="1"/>
</dbReference>
<dbReference type="PANTHER" id="PTHR11079">
    <property type="entry name" value="CYTOSINE DEAMINASE FAMILY MEMBER"/>
    <property type="match status" value="1"/>
</dbReference>
<accession>A0ABN0YLC7</accession>
<keyword evidence="3" id="KW-1185">Reference proteome</keyword>
<dbReference type="SUPFAM" id="SSF53927">
    <property type="entry name" value="Cytidine deaminase-like"/>
    <property type="match status" value="1"/>
</dbReference>
<dbReference type="RefSeq" id="WP_167179441.1">
    <property type="nucleotide sequence ID" value="NZ_BAAAEJ010000010.1"/>
</dbReference>
<dbReference type="InterPro" id="IPR002125">
    <property type="entry name" value="CMP_dCMP_dom"/>
</dbReference>